<dbReference type="Proteomes" id="UP000008810">
    <property type="component" value="Chromosome 4"/>
</dbReference>
<dbReference type="OMA" id="MCGSKAM"/>
<gene>
    <name evidence="2" type="ORF">BRADI_4g21660v3</name>
</gene>
<dbReference type="HOGENOM" id="CLU_848229_0_0_1"/>
<dbReference type="eggNOG" id="ENOG502S66I">
    <property type="taxonomic scope" value="Eukaryota"/>
</dbReference>
<reference evidence="3" key="3">
    <citation type="submission" date="2018-08" db="UniProtKB">
        <authorList>
            <consortium name="EnsemblPlants"/>
        </authorList>
    </citation>
    <scope>IDENTIFICATION</scope>
    <source>
        <strain evidence="3">cv. Bd21</strain>
    </source>
</reference>
<reference evidence="2" key="2">
    <citation type="submission" date="2017-06" db="EMBL/GenBank/DDBJ databases">
        <title>WGS assembly of Brachypodium distachyon.</title>
        <authorList>
            <consortium name="The International Brachypodium Initiative"/>
            <person name="Lucas S."/>
            <person name="Harmon-Smith M."/>
            <person name="Lail K."/>
            <person name="Tice H."/>
            <person name="Grimwood J."/>
            <person name="Bruce D."/>
            <person name="Barry K."/>
            <person name="Shu S."/>
            <person name="Lindquist E."/>
            <person name="Wang M."/>
            <person name="Pitluck S."/>
            <person name="Vogel J.P."/>
            <person name="Garvin D.F."/>
            <person name="Mockler T.C."/>
            <person name="Schmutz J."/>
            <person name="Rokhsar D."/>
            <person name="Bevan M.W."/>
        </authorList>
    </citation>
    <scope>NUCLEOTIDE SEQUENCE</scope>
    <source>
        <strain evidence="2">Bd21</strain>
    </source>
</reference>
<evidence type="ECO:0000313" key="3">
    <source>
        <dbReference type="EnsemblPlants" id="KQJ88838"/>
    </source>
</evidence>
<reference evidence="2 3" key="1">
    <citation type="journal article" date="2010" name="Nature">
        <title>Genome sequencing and analysis of the model grass Brachypodium distachyon.</title>
        <authorList>
            <consortium name="International Brachypodium Initiative"/>
        </authorList>
    </citation>
    <scope>NUCLEOTIDE SEQUENCE [LARGE SCALE GENOMIC DNA]</scope>
    <source>
        <strain evidence="2 3">Bd21</strain>
    </source>
</reference>
<dbReference type="PANTHER" id="PTHR31509">
    <property type="entry name" value="BPS1-LIKE PROTEIN"/>
    <property type="match status" value="1"/>
</dbReference>
<evidence type="ECO:0000256" key="1">
    <source>
        <dbReference type="SAM" id="Coils"/>
    </source>
</evidence>
<evidence type="ECO:0000313" key="4">
    <source>
        <dbReference type="Proteomes" id="UP000008810"/>
    </source>
</evidence>
<dbReference type="OrthoDB" id="1878996at2759"/>
<evidence type="ECO:0000313" key="2">
    <source>
        <dbReference type="EMBL" id="KQJ88838.1"/>
    </source>
</evidence>
<organism evidence="2">
    <name type="scientific">Brachypodium distachyon</name>
    <name type="common">Purple false brome</name>
    <name type="synonym">Trachynia distachya</name>
    <dbReference type="NCBI Taxonomy" id="15368"/>
    <lineage>
        <taxon>Eukaryota</taxon>
        <taxon>Viridiplantae</taxon>
        <taxon>Streptophyta</taxon>
        <taxon>Embryophyta</taxon>
        <taxon>Tracheophyta</taxon>
        <taxon>Spermatophyta</taxon>
        <taxon>Magnoliopsida</taxon>
        <taxon>Liliopsida</taxon>
        <taxon>Poales</taxon>
        <taxon>Poaceae</taxon>
        <taxon>BOP clade</taxon>
        <taxon>Pooideae</taxon>
        <taxon>Stipodae</taxon>
        <taxon>Brachypodieae</taxon>
        <taxon>Brachypodium</taxon>
    </lineage>
</organism>
<protein>
    <submittedName>
        <fullName evidence="2 3">Uncharacterized protein</fullName>
    </submittedName>
</protein>
<keyword evidence="4" id="KW-1185">Reference proteome</keyword>
<dbReference type="InParanoid" id="I1IMC6"/>
<dbReference type="AlphaFoldDB" id="I1IMC6"/>
<sequence>MKKPSTMLRSLSTRLSARLAPSPAVAPWPPVRSAYDRWLAAELDELRTGAAPCTSAAWLARALALAVAAQRRLAASATASTDIDRKTIEDCVEDTAELLDACAGLRARLDLIRGHASSMRVALHWIEGAGGAVTAARRASAALAECETVERRCGAELAKCGSNLRKLGERASKQHSSSPLAGARATALLAVGALGAALSFRPRRAVPGIGMGTGMGKGGSWEHAMQEAQRHVREEYERRRKEGVPCLAELEAAAADARTVKLALGGGHGRRFPDRAELEAARKRCDELEEKASALEEGIVEMRRELIGVRMLLLEWSQRARGHEVLRL</sequence>
<feature type="coiled-coil region" evidence="1">
    <location>
        <begin position="278"/>
        <end position="305"/>
    </location>
</feature>
<accession>I1IMC6</accession>
<keyword evidence="1" id="KW-0175">Coiled coil</keyword>
<dbReference type="EnsemblPlants" id="KQJ88838">
    <property type="protein sequence ID" value="KQJ88838"/>
    <property type="gene ID" value="BRADI_4g21660v3"/>
</dbReference>
<name>I1IMC6_BRADI</name>
<dbReference type="Gramene" id="KQJ88838">
    <property type="protein sequence ID" value="KQJ88838"/>
    <property type="gene ID" value="BRADI_4g21660v3"/>
</dbReference>
<proteinExistence type="predicted"/>
<dbReference type="EMBL" id="CM000883">
    <property type="protein sequence ID" value="KQJ88838.1"/>
    <property type="molecule type" value="Genomic_DNA"/>
</dbReference>